<gene>
    <name evidence="1" type="ORF">MMALV_13510</name>
</gene>
<proteinExistence type="predicted"/>
<dbReference type="STRING" id="1236689.MMALV_13510"/>
<protein>
    <submittedName>
        <fullName evidence="1">Uncharacterized protein</fullName>
    </submittedName>
</protein>
<name>M9SF85_METAX</name>
<sequence length="49" mass="5462">MHGSGEPDIVQRKTAVGDGTGRSAFIIRHLLSEQVNITLQRRRIETIFG</sequence>
<dbReference type="KEGG" id="max:MMALV_13510"/>
<evidence type="ECO:0000313" key="1">
    <source>
        <dbReference type="EMBL" id="AGI86080.1"/>
    </source>
</evidence>
<dbReference type="HOGENOM" id="CLU_3130657_0_0_2"/>
<accession>M9SF85</accession>
<keyword evidence="2" id="KW-1185">Reference proteome</keyword>
<dbReference type="AlphaFoldDB" id="M9SF85"/>
<dbReference type="InParanoid" id="M9SF85"/>
<evidence type="ECO:0000313" key="2">
    <source>
        <dbReference type="Proteomes" id="UP000012672"/>
    </source>
</evidence>
<dbReference type="Proteomes" id="UP000012672">
    <property type="component" value="Chromosome"/>
</dbReference>
<reference evidence="1 2" key="1">
    <citation type="journal article" date="2012" name="J. Bacteriol.">
        <title>Genome sequence of 'Candidatus Methanomethylophilus alvus' Mx1201, a methanogenic archaeon from the human gut belonging to a seventh order of methanogens.</title>
        <authorList>
            <person name="Borrel G."/>
            <person name="Harris H.M."/>
            <person name="Tottey W."/>
            <person name="Mihajlovski A."/>
            <person name="Parisot N."/>
            <person name="Peyretaillade E."/>
            <person name="Peyret P."/>
            <person name="Gribaldo S."/>
            <person name="O'Toole P.W."/>
            <person name="Brugere J.F."/>
        </authorList>
    </citation>
    <scope>NUCLEOTIDE SEQUENCE [LARGE SCALE GENOMIC DNA]</scope>
    <source>
        <strain evidence="1 2">Mx1201</strain>
    </source>
</reference>
<dbReference type="EMBL" id="CP004049">
    <property type="protein sequence ID" value="AGI86080.1"/>
    <property type="molecule type" value="Genomic_DNA"/>
</dbReference>
<organism evidence="1 2">
    <name type="scientific">Methanomethylophilus alvi (strain Mx1201)</name>
    <dbReference type="NCBI Taxonomy" id="1236689"/>
    <lineage>
        <taxon>Archaea</taxon>
        <taxon>Methanobacteriati</taxon>
        <taxon>Thermoplasmatota</taxon>
        <taxon>Thermoplasmata</taxon>
        <taxon>Methanomassiliicoccales</taxon>
        <taxon>Methanomethylophilaceae</taxon>
        <taxon>Methanomethylophilus</taxon>
    </lineage>
</organism>